<dbReference type="Pfam" id="PF03816">
    <property type="entry name" value="LytR_cpsA_psr"/>
    <property type="match status" value="1"/>
</dbReference>
<keyword evidence="3" id="KW-1133">Transmembrane helix</keyword>
<evidence type="ECO:0000256" key="1">
    <source>
        <dbReference type="ARBA" id="ARBA00006068"/>
    </source>
</evidence>
<feature type="transmembrane region" description="Helical" evidence="3">
    <location>
        <begin position="82"/>
        <end position="103"/>
    </location>
</feature>
<feature type="transmembrane region" description="Helical" evidence="3">
    <location>
        <begin position="123"/>
        <end position="147"/>
    </location>
</feature>
<dbReference type="EMBL" id="BAFE01000003">
    <property type="protein sequence ID" value="GAB47088.1"/>
    <property type="molecule type" value="Genomic_DNA"/>
</dbReference>
<name>H5UMY0_9MICO</name>
<evidence type="ECO:0000256" key="2">
    <source>
        <dbReference type="SAM" id="MobiDB-lite"/>
    </source>
</evidence>
<dbReference type="eggNOG" id="COG1316">
    <property type="taxonomic scope" value="Bacteria"/>
</dbReference>
<organism evidence="5 6">
    <name type="scientific">Mobilicoccus pelagius NBRC 104925</name>
    <dbReference type="NCBI Taxonomy" id="1089455"/>
    <lineage>
        <taxon>Bacteria</taxon>
        <taxon>Bacillati</taxon>
        <taxon>Actinomycetota</taxon>
        <taxon>Actinomycetes</taxon>
        <taxon>Micrococcales</taxon>
        <taxon>Dermatophilaceae</taxon>
        <taxon>Mobilicoccus</taxon>
    </lineage>
</organism>
<reference evidence="5 6" key="1">
    <citation type="submission" date="2012-02" db="EMBL/GenBank/DDBJ databases">
        <title>Whole genome shotgun sequence of Mobilicoccus pelagius NBRC 104925.</title>
        <authorList>
            <person name="Yoshida Y."/>
            <person name="Hosoyama A."/>
            <person name="Tsuchikane K."/>
            <person name="Katsumata H."/>
            <person name="Yamazaki S."/>
            <person name="Fujita N."/>
        </authorList>
    </citation>
    <scope>NUCLEOTIDE SEQUENCE [LARGE SCALE GENOMIC DNA]</scope>
    <source>
        <strain evidence="5 6">NBRC 104925</strain>
    </source>
</reference>
<feature type="transmembrane region" description="Helical" evidence="3">
    <location>
        <begin position="24"/>
        <end position="42"/>
    </location>
</feature>
<dbReference type="STRING" id="1089455.MOPEL_003_01130"/>
<dbReference type="Gene3D" id="3.40.630.190">
    <property type="entry name" value="LCP protein"/>
    <property type="match status" value="1"/>
</dbReference>
<gene>
    <name evidence="5" type="ORF">MOPEL_003_01130</name>
</gene>
<dbReference type="InterPro" id="IPR050922">
    <property type="entry name" value="LytR/CpsA/Psr_CW_biosynth"/>
</dbReference>
<evidence type="ECO:0000259" key="4">
    <source>
        <dbReference type="Pfam" id="PF03816"/>
    </source>
</evidence>
<evidence type="ECO:0000313" key="6">
    <source>
        <dbReference type="Proteomes" id="UP000004367"/>
    </source>
</evidence>
<protein>
    <submittedName>
        <fullName evidence="5">Putative LytR family regulatory protein</fullName>
    </submittedName>
</protein>
<dbReference type="Proteomes" id="UP000004367">
    <property type="component" value="Unassembled WGS sequence"/>
</dbReference>
<dbReference type="PANTHER" id="PTHR33392">
    <property type="entry name" value="POLYISOPRENYL-TEICHOIC ACID--PEPTIDOGLYCAN TEICHOIC ACID TRANSFERASE TAGU"/>
    <property type="match status" value="1"/>
</dbReference>
<comment type="caution">
    <text evidence="5">The sequence shown here is derived from an EMBL/GenBank/DDBJ whole genome shotgun (WGS) entry which is preliminary data.</text>
</comment>
<feature type="domain" description="Cell envelope-related transcriptional attenuator" evidence="4">
    <location>
        <begin position="187"/>
        <end position="361"/>
    </location>
</feature>
<keyword evidence="3" id="KW-0472">Membrane</keyword>
<feature type="region of interest" description="Disordered" evidence="2">
    <location>
        <begin position="433"/>
        <end position="498"/>
    </location>
</feature>
<keyword evidence="6" id="KW-1185">Reference proteome</keyword>
<dbReference type="PANTHER" id="PTHR33392:SF6">
    <property type="entry name" value="POLYISOPRENYL-TEICHOIC ACID--PEPTIDOGLYCAN TEICHOIC ACID TRANSFERASE TAGU"/>
    <property type="match status" value="1"/>
</dbReference>
<keyword evidence="3" id="KW-0812">Transmembrane</keyword>
<evidence type="ECO:0000256" key="3">
    <source>
        <dbReference type="SAM" id="Phobius"/>
    </source>
</evidence>
<dbReference type="InterPro" id="IPR004474">
    <property type="entry name" value="LytR_CpsA_psr"/>
</dbReference>
<sequence length="498" mass="53221">MRAGDERGLAEPEMLTPRLRRRRAWTLVLLTLVAPGSAQIAAGNRRVGRFALRTAVLVVALLLLAALLSLVSPGLLLGVVAAPWFLGALVGALVLGAVFWAWLFFDAMRLARLSGVGGRTRCLVAIVTVLLMVLTSGALLSAAWVVWAGRTAVTNVFDAHDRHAPVEGRYNILLIGSDGGSDRVGVRTDTLMLASVDAATGRSALFGFARDTENIDFREGSIMHRLMPEGWNCGDQCLLNGIYQWGMEHADRFPKDVKNPGAQATKEAVEALSGLDIQYYAMVDLVGFRRFVDAVGGLDLVVGKRTPMGGGTSKISGWIEPGEQHLDGYHALWYARSREGASNYDRMARQKCVMTAMLHQLDPQTVVLKAQDIAAVSGSVVETDIPSRDLGRLGALAMKARDGEMTTVNFTPPLIDPWRYDPQKVRDIVAKTIAGDPDPTGAEASTADGTAKKPAPSRASGAKTRGTDGNATPQPSKGAKAKYSFSVSDSSGLICAVP</sequence>
<evidence type="ECO:0000313" key="5">
    <source>
        <dbReference type="EMBL" id="GAB47088.1"/>
    </source>
</evidence>
<accession>H5UMY0</accession>
<proteinExistence type="inferred from homology"/>
<feature type="transmembrane region" description="Helical" evidence="3">
    <location>
        <begin position="54"/>
        <end position="76"/>
    </location>
</feature>
<dbReference type="NCBIfam" id="TIGR00350">
    <property type="entry name" value="lytR_cpsA_psr"/>
    <property type="match status" value="1"/>
</dbReference>
<dbReference type="AlphaFoldDB" id="H5UMY0"/>
<comment type="similarity">
    <text evidence="1">Belongs to the LytR/CpsA/Psr (LCP) family.</text>
</comment>